<sequence length="210" mass="23925">MRTHLFRFEFKSDIDKIAYFGDFLEDEAAQWYDSVAFDYLQHSTFHGFLLAFERKYYNSNQIDSLLERMKCCTQKTTVSAYNTEFAALTAAVSSSILPEVSERTFYISGLKNPIKQTVHNYNPRTLEDAIIIASNSGEWAVRRATTISTSTTAQTEDIQMAIDAISSGPADPRKVKLSNQDRLVLKKLCIYFRCRNGQYMAKECPLMSSA</sequence>
<dbReference type="Proteomes" id="UP000510647">
    <property type="component" value="Chromosome 3"/>
</dbReference>
<feature type="domain" description="Ty3 transposon capsid-like protein" evidence="1">
    <location>
        <begin position="12"/>
        <end position="159"/>
    </location>
</feature>
<dbReference type="EMBL" id="CP059269">
    <property type="protein sequence ID" value="QLQ79869.1"/>
    <property type="molecule type" value="Genomic_DNA"/>
</dbReference>
<organism evidence="2 3">
    <name type="scientific">Torulaspora globosa</name>
    <dbReference type="NCBI Taxonomy" id="48254"/>
    <lineage>
        <taxon>Eukaryota</taxon>
        <taxon>Fungi</taxon>
        <taxon>Dikarya</taxon>
        <taxon>Ascomycota</taxon>
        <taxon>Saccharomycotina</taxon>
        <taxon>Saccharomycetes</taxon>
        <taxon>Saccharomycetales</taxon>
        <taxon>Saccharomycetaceae</taxon>
        <taxon>Torulaspora</taxon>
    </lineage>
</organism>
<evidence type="ECO:0000313" key="3">
    <source>
        <dbReference type="Proteomes" id="UP000510647"/>
    </source>
</evidence>
<accession>A0A7H9HRD4</accession>
<keyword evidence="3" id="KW-1185">Reference proteome</keyword>
<reference evidence="2 3" key="1">
    <citation type="submission" date="2020-06" db="EMBL/GenBank/DDBJ databases">
        <title>The yeast mating-type switching endonuclease HO is a domesticated member of an unorthodox homing genetic element family.</title>
        <authorList>
            <person name="Coughlan A.Y."/>
            <person name="Lombardi L."/>
            <person name="Braun-Galleani S."/>
            <person name="Martos A.R."/>
            <person name="Galeote V."/>
            <person name="Bigey F."/>
            <person name="Dequin S."/>
            <person name="Byrne K.P."/>
            <person name="Wolfe K.H."/>
        </authorList>
    </citation>
    <scope>NUCLEOTIDE SEQUENCE [LARGE SCALE GENOMIC DNA]</scope>
    <source>
        <strain evidence="2 3">CBS2947</strain>
    </source>
</reference>
<dbReference type="InterPro" id="IPR045358">
    <property type="entry name" value="Ty3_capsid"/>
</dbReference>
<dbReference type="OrthoDB" id="10596182at2759"/>
<evidence type="ECO:0000313" key="2">
    <source>
        <dbReference type="EMBL" id="QLQ79869.1"/>
    </source>
</evidence>
<dbReference type="AlphaFoldDB" id="A0A7H9HRD4"/>
<dbReference type="Pfam" id="PF19259">
    <property type="entry name" value="Ty3_capsid"/>
    <property type="match status" value="1"/>
</dbReference>
<gene>
    <name evidence="2" type="ORF">HG537_0C05180</name>
</gene>
<name>A0A7H9HRD4_9SACH</name>
<protein>
    <recommendedName>
        <fullName evidence="1">Ty3 transposon capsid-like protein domain-containing protein</fullName>
    </recommendedName>
</protein>
<evidence type="ECO:0000259" key="1">
    <source>
        <dbReference type="Pfam" id="PF19259"/>
    </source>
</evidence>
<proteinExistence type="predicted"/>